<sequence>MLSGFELVRSELAEYFDGKCREFTFPIAPKGTPFQQRVWRMLRDTPYGETRSYGQLADALGNREAIRAVGLANGKNPISIVIPCHRVLGSDGSLTGYAGGLDRKRFLLEMEGARGFQPDQAFVGTPFGTRQRYAAMVLYGLHSSPKEPRLLSRDLKARNGVRIVGSVVTVVMSNDMSRRGATDGDHN</sequence>
<dbReference type="GO" id="GO:0032259">
    <property type="term" value="P:methylation"/>
    <property type="evidence" value="ECO:0007669"/>
    <property type="project" value="UniProtKB-KW"/>
</dbReference>
<evidence type="ECO:0000256" key="5">
    <source>
        <dbReference type="ARBA" id="ARBA00022763"/>
    </source>
</evidence>
<dbReference type="EMBL" id="SHKW01000002">
    <property type="protein sequence ID" value="RZU35658.1"/>
    <property type="molecule type" value="Genomic_DNA"/>
</dbReference>
<dbReference type="InterPro" id="IPR014048">
    <property type="entry name" value="MethylDNA_cys_MeTrfase_DNA-bd"/>
</dbReference>
<dbReference type="PROSITE" id="PS00374">
    <property type="entry name" value="MGMT"/>
    <property type="match status" value="1"/>
</dbReference>
<protein>
    <submittedName>
        <fullName evidence="9">O-6-methylguanine DNA methyltransferase</fullName>
    </submittedName>
</protein>
<name>A0A4Q7YF85_9BACT</name>
<dbReference type="InterPro" id="IPR036388">
    <property type="entry name" value="WH-like_DNA-bd_sf"/>
</dbReference>
<keyword evidence="3 9" id="KW-0489">Methyltransferase</keyword>
<evidence type="ECO:0000256" key="2">
    <source>
        <dbReference type="ARBA" id="ARBA00022490"/>
    </source>
</evidence>
<evidence type="ECO:0000256" key="6">
    <source>
        <dbReference type="ARBA" id="ARBA00023204"/>
    </source>
</evidence>
<evidence type="ECO:0000256" key="7">
    <source>
        <dbReference type="ARBA" id="ARBA00049348"/>
    </source>
</evidence>
<keyword evidence="2" id="KW-0963">Cytoplasm</keyword>
<proteinExistence type="predicted"/>
<dbReference type="PANTHER" id="PTHR10815:SF5">
    <property type="entry name" value="METHYLATED-DNA--PROTEIN-CYSTEINE METHYLTRANSFERASE"/>
    <property type="match status" value="1"/>
</dbReference>
<keyword evidence="10" id="KW-1185">Reference proteome</keyword>
<organism evidence="9 10">
    <name type="scientific">Edaphobacter modestus</name>
    <dbReference type="NCBI Taxonomy" id="388466"/>
    <lineage>
        <taxon>Bacteria</taxon>
        <taxon>Pseudomonadati</taxon>
        <taxon>Acidobacteriota</taxon>
        <taxon>Terriglobia</taxon>
        <taxon>Terriglobales</taxon>
        <taxon>Acidobacteriaceae</taxon>
        <taxon>Edaphobacter</taxon>
    </lineage>
</organism>
<dbReference type="InterPro" id="IPR036631">
    <property type="entry name" value="MGMT_N_sf"/>
</dbReference>
<comment type="catalytic activity">
    <reaction evidence="1">
        <text>a 4-O-methyl-thymidine in DNA + L-cysteinyl-[protein] = a thymidine in DNA + S-methyl-L-cysteinyl-[protein]</text>
        <dbReference type="Rhea" id="RHEA:53428"/>
        <dbReference type="Rhea" id="RHEA-COMP:10131"/>
        <dbReference type="Rhea" id="RHEA-COMP:10132"/>
        <dbReference type="Rhea" id="RHEA-COMP:13555"/>
        <dbReference type="Rhea" id="RHEA-COMP:13556"/>
        <dbReference type="ChEBI" id="CHEBI:29950"/>
        <dbReference type="ChEBI" id="CHEBI:82612"/>
        <dbReference type="ChEBI" id="CHEBI:137386"/>
        <dbReference type="ChEBI" id="CHEBI:137387"/>
        <dbReference type="EC" id="2.1.1.63"/>
    </reaction>
</comment>
<dbReference type="AlphaFoldDB" id="A0A4Q7YF85"/>
<dbReference type="SUPFAM" id="SSF53155">
    <property type="entry name" value="Methylated DNA-protein cysteine methyltransferase domain"/>
    <property type="match status" value="1"/>
</dbReference>
<gene>
    <name evidence="9" type="ORF">BDD14_5746</name>
</gene>
<dbReference type="CDD" id="cd06445">
    <property type="entry name" value="ATase"/>
    <property type="match status" value="1"/>
</dbReference>
<accession>A0A4Q7YF85</accession>
<comment type="catalytic activity">
    <reaction evidence="7">
        <text>a 6-O-methyl-2'-deoxyguanosine in DNA + L-cysteinyl-[protein] = S-methyl-L-cysteinyl-[protein] + a 2'-deoxyguanosine in DNA</text>
        <dbReference type="Rhea" id="RHEA:24000"/>
        <dbReference type="Rhea" id="RHEA-COMP:10131"/>
        <dbReference type="Rhea" id="RHEA-COMP:10132"/>
        <dbReference type="Rhea" id="RHEA-COMP:11367"/>
        <dbReference type="Rhea" id="RHEA-COMP:11368"/>
        <dbReference type="ChEBI" id="CHEBI:29950"/>
        <dbReference type="ChEBI" id="CHEBI:82612"/>
        <dbReference type="ChEBI" id="CHEBI:85445"/>
        <dbReference type="ChEBI" id="CHEBI:85448"/>
        <dbReference type="EC" id="2.1.1.63"/>
    </reaction>
</comment>
<keyword evidence="6" id="KW-0234">DNA repair</keyword>
<keyword evidence="4 9" id="KW-0808">Transferase</keyword>
<dbReference type="InterPro" id="IPR036217">
    <property type="entry name" value="MethylDNA_cys_MeTrfase_DNAb"/>
</dbReference>
<comment type="caution">
    <text evidence="9">The sequence shown here is derived from an EMBL/GenBank/DDBJ whole genome shotgun (WGS) entry which is preliminary data.</text>
</comment>
<evidence type="ECO:0000256" key="1">
    <source>
        <dbReference type="ARBA" id="ARBA00001286"/>
    </source>
</evidence>
<dbReference type="InterPro" id="IPR001497">
    <property type="entry name" value="MethylDNA_cys_MeTrfase_AS"/>
</dbReference>
<evidence type="ECO:0000259" key="8">
    <source>
        <dbReference type="Pfam" id="PF01035"/>
    </source>
</evidence>
<keyword evidence="5" id="KW-0227">DNA damage</keyword>
<evidence type="ECO:0000313" key="10">
    <source>
        <dbReference type="Proteomes" id="UP000292958"/>
    </source>
</evidence>
<dbReference type="GO" id="GO:0006281">
    <property type="term" value="P:DNA repair"/>
    <property type="evidence" value="ECO:0007669"/>
    <property type="project" value="UniProtKB-KW"/>
</dbReference>
<feature type="domain" description="Methylated-DNA-[protein]-cysteine S-methyltransferase DNA binding" evidence="8">
    <location>
        <begin position="33"/>
        <end position="113"/>
    </location>
</feature>
<dbReference type="FunFam" id="1.10.10.10:FF:000337">
    <property type="entry name" value="Methylated-DNA--protein-cysteine methyltransferase"/>
    <property type="match status" value="1"/>
</dbReference>
<dbReference type="Pfam" id="PF01035">
    <property type="entry name" value="DNA_binding_1"/>
    <property type="match status" value="1"/>
</dbReference>
<dbReference type="NCBIfam" id="TIGR00589">
    <property type="entry name" value="ogt"/>
    <property type="match status" value="1"/>
</dbReference>
<evidence type="ECO:0000256" key="3">
    <source>
        <dbReference type="ARBA" id="ARBA00022603"/>
    </source>
</evidence>
<dbReference type="Gene3D" id="1.10.10.10">
    <property type="entry name" value="Winged helix-like DNA-binding domain superfamily/Winged helix DNA-binding domain"/>
    <property type="match status" value="1"/>
</dbReference>
<evidence type="ECO:0000313" key="9">
    <source>
        <dbReference type="EMBL" id="RZU35658.1"/>
    </source>
</evidence>
<reference evidence="9 10" key="1">
    <citation type="submission" date="2019-02" db="EMBL/GenBank/DDBJ databases">
        <title>Genomic Encyclopedia of Archaeal and Bacterial Type Strains, Phase II (KMG-II): from individual species to whole genera.</title>
        <authorList>
            <person name="Goeker M."/>
        </authorList>
    </citation>
    <scope>NUCLEOTIDE SEQUENCE [LARGE SCALE GENOMIC DNA]</scope>
    <source>
        <strain evidence="9 10">DSM 18101</strain>
    </source>
</reference>
<evidence type="ECO:0000256" key="4">
    <source>
        <dbReference type="ARBA" id="ARBA00022679"/>
    </source>
</evidence>
<dbReference type="PANTHER" id="PTHR10815">
    <property type="entry name" value="METHYLATED-DNA--PROTEIN-CYSTEINE METHYLTRANSFERASE"/>
    <property type="match status" value="1"/>
</dbReference>
<dbReference type="SUPFAM" id="SSF46767">
    <property type="entry name" value="Methylated DNA-protein cysteine methyltransferase, C-terminal domain"/>
    <property type="match status" value="1"/>
</dbReference>
<dbReference type="GO" id="GO:0003908">
    <property type="term" value="F:methylated-DNA-[protein]-cysteine S-methyltransferase activity"/>
    <property type="evidence" value="ECO:0007669"/>
    <property type="project" value="UniProtKB-EC"/>
</dbReference>
<dbReference type="Proteomes" id="UP000292958">
    <property type="component" value="Unassembled WGS sequence"/>
</dbReference>